<feature type="chain" id="PRO_5041906316" description="Lipoprotein" evidence="1">
    <location>
        <begin position="23"/>
        <end position="260"/>
    </location>
</feature>
<dbReference type="Pfam" id="PF09694">
    <property type="entry name" value="Gcw_chp"/>
    <property type="match status" value="1"/>
</dbReference>
<evidence type="ECO:0000313" key="3">
    <source>
        <dbReference type="Proteomes" id="UP000256503"/>
    </source>
</evidence>
<reference evidence="2 3" key="1">
    <citation type="submission" date="2018-07" db="EMBL/GenBank/DDBJ databases">
        <title>Complete genome sequence of a Pseudomonas plecoglossicida strain pathogenic to the marine fish, Larimichthys crocea.</title>
        <authorList>
            <person name="Tao Z."/>
        </authorList>
    </citation>
    <scope>NUCLEOTIDE SEQUENCE [LARGE SCALE GENOMIC DNA]</scope>
    <source>
        <strain evidence="2 3">XSDHY-P</strain>
    </source>
</reference>
<sequence>MRTLPAQLLLGLVLAPLGSAQAFELNDQFRLDVTPTLVSDYRSSGLSQTLGDPAAQLNIVLSHASGLYAGTWTSNVDFGHHTRTRQEVEYYAGYFWQMTDDISLDTYYTKYDYPRESDFNQSDVQALLDVYGVLFGAKYVHNALGPEVWDDNEAHIIHPAGKDEDLASLLIGYRTVLPAEVGFEARYEYVDYKDDVFFSNDGNGRSAYRNWEVKLSRELVGVTWGLSYVDTELSDAECQSFTGYDDLCGPAVIASASKTF</sequence>
<dbReference type="Proteomes" id="UP000256503">
    <property type="component" value="Chromosome"/>
</dbReference>
<evidence type="ECO:0000313" key="2">
    <source>
        <dbReference type="EMBL" id="AXM98681.1"/>
    </source>
</evidence>
<keyword evidence="1" id="KW-0732">Signal</keyword>
<dbReference type="AlphaFoldDB" id="A0AAD0VW38"/>
<accession>A0AAD0VW38</accession>
<dbReference type="GeneID" id="49616539"/>
<evidence type="ECO:0008006" key="4">
    <source>
        <dbReference type="Google" id="ProtNLM"/>
    </source>
</evidence>
<gene>
    <name evidence="2" type="ORF">DVB73_24235</name>
</gene>
<dbReference type="InterPro" id="IPR010239">
    <property type="entry name" value="CHP02001"/>
</dbReference>
<organism evidence="2 3">
    <name type="scientific">Pseudomonas plecoglossicida</name>
    <dbReference type="NCBI Taxonomy" id="70775"/>
    <lineage>
        <taxon>Bacteria</taxon>
        <taxon>Pseudomonadati</taxon>
        <taxon>Pseudomonadota</taxon>
        <taxon>Gammaproteobacteria</taxon>
        <taxon>Pseudomonadales</taxon>
        <taxon>Pseudomonadaceae</taxon>
        <taxon>Pseudomonas</taxon>
    </lineage>
</organism>
<dbReference type="RefSeq" id="WP_016393080.1">
    <property type="nucleotide sequence ID" value="NZ_BSOM01000001.1"/>
</dbReference>
<dbReference type="EMBL" id="CP031146">
    <property type="protein sequence ID" value="AXM98681.1"/>
    <property type="molecule type" value="Genomic_DNA"/>
</dbReference>
<feature type="signal peptide" evidence="1">
    <location>
        <begin position="1"/>
        <end position="22"/>
    </location>
</feature>
<protein>
    <recommendedName>
        <fullName evidence="4">Lipoprotein</fullName>
    </recommendedName>
</protein>
<dbReference type="NCBIfam" id="TIGR02001">
    <property type="entry name" value="gcw_chp"/>
    <property type="match status" value="1"/>
</dbReference>
<name>A0AAD0VW38_PSEDL</name>
<proteinExistence type="predicted"/>
<evidence type="ECO:0000256" key="1">
    <source>
        <dbReference type="SAM" id="SignalP"/>
    </source>
</evidence>